<dbReference type="InterPro" id="IPR000286">
    <property type="entry name" value="HDACs"/>
</dbReference>
<dbReference type="KEGG" id="ehx:EMIHUDRAFT_438958"/>
<feature type="region of interest" description="Disordered" evidence="1">
    <location>
        <begin position="194"/>
        <end position="226"/>
    </location>
</feature>
<dbReference type="PANTHER" id="PTHR10625">
    <property type="entry name" value="HISTONE DEACETYLASE HDAC1-RELATED"/>
    <property type="match status" value="1"/>
</dbReference>
<dbReference type="Pfam" id="PF00850">
    <property type="entry name" value="Hist_deacetyl"/>
    <property type="match status" value="1"/>
</dbReference>
<reference evidence="3" key="2">
    <citation type="submission" date="2024-10" db="UniProtKB">
        <authorList>
            <consortium name="EnsemblProtists"/>
        </authorList>
    </citation>
    <scope>IDENTIFICATION</scope>
</reference>
<dbReference type="GO" id="GO:0040029">
    <property type="term" value="P:epigenetic regulation of gene expression"/>
    <property type="evidence" value="ECO:0007669"/>
    <property type="project" value="TreeGrafter"/>
</dbReference>
<dbReference type="GeneID" id="17251824"/>
<dbReference type="HOGENOM" id="CLU_1226761_0_0_1"/>
<organism evidence="3 4">
    <name type="scientific">Emiliania huxleyi (strain CCMP1516)</name>
    <dbReference type="NCBI Taxonomy" id="280463"/>
    <lineage>
        <taxon>Eukaryota</taxon>
        <taxon>Haptista</taxon>
        <taxon>Haptophyta</taxon>
        <taxon>Prymnesiophyceae</taxon>
        <taxon>Isochrysidales</taxon>
        <taxon>Noelaerhabdaceae</taxon>
        <taxon>Emiliania</taxon>
    </lineage>
</organism>
<feature type="domain" description="Histone deacetylase" evidence="2">
    <location>
        <begin position="43"/>
        <end position="186"/>
    </location>
</feature>
<dbReference type="RefSeq" id="XP_005758044.1">
    <property type="nucleotide sequence ID" value="XM_005757987.1"/>
</dbReference>
<keyword evidence="4" id="KW-1185">Reference proteome</keyword>
<sequence length="226" mass="24679">MRNAPLRLQLASRAVCTLVQPPLPLWYNDHYQVSLPSTSSFPMEKYRYIREALQRELEAAGKATFHESPLASVEDLTTVHDGEYVRRYLANELSHKENRRIGFPWSEAGKLRALSSTGGTVAAMHAVCRPGGARFAGHIAGGTHHAFADRGEGYCVFNDIAVAAACALRDYPAIRRVLLVDLDVHQVCSAAADCNGSHRPPLRESSHSGGGTLAQRTEATDLARSE</sequence>
<proteinExistence type="predicted"/>
<dbReference type="AlphaFoldDB" id="A0A0D3I2Y0"/>
<dbReference type="PaxDb" id="2903-EOD05615"/>
<dbReference type="EnsemblProtists" id="EOD05615">
    <property type="protein sequence ID" value="EOD05615"/>
    <property type="gene ID" value="EMIHUDRAFT_438958"/>
</dbReference>
<dbReference type="eggNOG" id="ENOG502SY04">
    <property type="taxonomic scope" value="Eukaryota"/>
</dbReference>
<evidence type="ECO:0000256" key="1">
    <source>
        <dbReference type="SAM" id="MobiDB-lite"/>
    </source>
</evidence>
<reference evidence="4" key="1">
    <citation type="journal article" date="2013" name="Nature">
        <title>Pan genome of the phytoplankton Emiliania underpins its global distribution.</title>
        <authorList>
            <person name="Read B.A."/>
            <person name="Kegel J."/>
            <person name="Klute M.J."/>
            <person name="Kuo A."/>
            <person name="Lefebvre S.C."/>
            <person name="Maumus F."/>
            <person name="Mayer C."/>
            <person name="Miller J."/>
            <person name="Monier A."/>
            <person name="Salamov A."/>
            <person name="Young J."/>
            <person name="Aguilar M."/>
            <person name="Claverie J.M."/>
            <person name="Frickenhaus S."/>
            <person name="Gonzalez K."/>
            <person name="Herman E.K."/>
            <person name="Lin Y.C."/>
            <person name="Napier J."/>
            <person name="Ogata H."/>
            <person name="Sarno A.F."/>
            <person name="Shmutz J."/>
            <person name="Schroeder D."/>
            <person name="de Vargas C."/>
            <person name="Verret F."/>
            <person name="von Dassow P."/>
            <person name="Valentin K."/>
            <person name="Van de Peer Y."/>
            <person name="Wheeler G."/>
            <person name="Dacks J.B."/>
            <person name="Delwiche C.F."/>
            <person name="Dyhrman S.T."/>
            <person name="Glockner G."/>
            <person name="John U."/>
            <person name="Richards T."/>
            <person name="Worden A.Z."/>
            <person name="Zhang X."/>
            <person name="Grigoriev I.V."/>
            <person name="Allen A.E."/>
            <person name="Bidle K."/>
            <person name="Borodovsky M."/>
            <person name="Bowler C."/>
            <person name="Brownlee C."/>
            <person name="Cock J.M."/>
            <person name="Elias M."/>
            <person name="Gladyshev V.N."/>
            <person name="Groth M."/>
            <person name="Guda C."/>
            <person name="Hadaegh A."/>
            <person name="Iglesias-Rodriguez M.D."/>
            <person name="Jenkins J."/>
            <person name="Jones B.M."/>
            <person name="Lawson T."/>
            <person name="Leese F."/>
            <person name="Lindquist E."/>
            <person name="Lobanov A."/>
            <person name="Lomsadze A."/>
            <person name="Malik S.B."/>
            <person name="Marsh M.E."/>
            <person name="Mackinder L."/>
            <person name="Mock T."/>
            <person name="Mueller-Roeber B."/>
            <person name="Pagarete A."/>
            <person name="Parker M."/>
            <person name="Probert I."/>
            <person name="Quesneville H."/>
            <person name="Raines C."/>
            <person name="Rensing S.A."/>
            <person name="Riano-Pachon D.M."/>
            <person name="Richier S."/>
            <person name="Rokitta S."/>
            <person name="Shiraiwa Y."/>
            <person name="Soanes D.M."/>
            <person name="van der Giezen M."/>
            <person name="Wahlund T.M."/>
            <person name="Williams B."/>
            <person name="Wilson W."/>
            <person name="Wolfe G."/>
            <person name="Wurch L.L."/>
        </authorList>
    </citation>
    <scope>NUCLEOTIDE SEQUENCE</scope>
</reference>
<name>A0A0D3I2Y0_EMIH1</name>
<dbReference type="SUPFAM" id="SSF52768">
    <property type="entry name" value="Arginase/deacetylase"/>
    <property type="match status" value="1"/>
</dbReference>
<evidence type="ECO:0000313" key="3">
    <source>
        <dbReference type="EnsemblProtists" id="EOD05615"/>
    </source>
</evidence>
<dbReference type="PRINTS" id="PR01270">
    <property type="entry name" value="HDASUPER"/>
</dbReference>
<dbReference type="GO" id="GO:0004407">
    <property type="term" value="F:histone deacetylase activity"/>
    <property type="evidence" value="ECO:0007669"/>
    <property type="project" value="TreeGrafter"/>
</dbReference>
<dbReference type="STRING" id="2903.R1CTH7"/>
<dbReference type="InterPro" id="IPR037138">
    <property type="entry name" value="His_deacetylse_dom_sf"/>
</dbReference>
<dbReference type="InterPro" id="IPR023801">
    <property type="entry name" value="His_deacetylse_dom"/>
</dbReference>
<accession>A0A0D3I2Y0</accession>
<protein>
    <recommendedName>
        <fullName evidence="2">Histone deacetylase domain-containing protein</fullName>
    </recommendedName>
</protein>
<dbReference type="Gene3D" id="3.40.800.20">
    <property type="entry name" value="Histone deacetylase domain"/>
    <property type="match status" value="1"/>
</dbReference>
<dbReference type="InterPro" id="IPR023696">
    <property type="entry name" value="Ureohydrolase_dom_sf"/>
</dbReference>
<evidence type="ECO:0000313" key="4">
    <source>
        <dbReference type="Proteomes" id="UP000013827"/>
    </source>
</evidence>
<evidence type="ECO:0000259" key="2">
    <source>
        <dbReference type="Pfam" id="PF00850"/>
    </source>
</evidence>
<dbReference type="PANTHER" id="PTHR10625:SF19">
    <property type="entry name" value="HISTONE DEACETYLASE 12"/>
    <property type="match status" value="1"/>
</dbReference>
<dbReference type="Proteomes" id="UP000013827">
    <property type="component" value="Unassembled WGS sequence"/>
</dbReference>